<keyword evidence="6" id="KW-0067">ATP-binding</keyword>
<organism evidence="9 10">
    <name type="scientific">Silicimonas algicola</name>
    <dbReference type="NCBI Taxonomy" id="1826607"/>
    <lineage>
        <taxon>Bacteria</taxon>
        <taxon>Pseudomonadati</taxon>
        <taxon>Pseudomonadota</taxon>
        <taxon>Alphaproteobacteria</taxon>
        <taxon>Rhodobacterales</taxon>
        <taxon>Paracoccaceae</taxon>
    </lineage>
</organism>
<dbReference type="GO" id="GO:0005524">
    <property type="term" value="F:ATP binding"/>
    <property type="evidence" value="ECO:0007669"/>
    <property type="project" value="UniProtKB-KW"/>
</dbReference>
<dbReference type="EC" id="2.7.13.3" evidence="2"/>
<dbReference type="RefSeq" id="WP_109758711.1">
    <property type="nucleotide sequence ID" value="NZ_CP034588.1"/>
</dbReference>
<dbReference type="InterPro" id="IPR036890">
    <property type="entry name" value="HATPase_C_sf"/>
</dbReference>
<name>A0A316G9S6_9RHOB</name>
<dbReference type="InterPro" id="IPR004358">
    <property type="entry name" value="Sig_transdc_His_kin-like_C"/>
</dbReference>
<comment type="catalytic activity">
    <reaction evidence="1">
        <text>ATP + protein L-histidine = ADP + protein N-phospho-L-histidine.</text>
        <dbReference type="EC" id="2.7.13.3"/>
    </reaction>
</comment>
<dbReference type="PRINTS" id="PR00344">
    <property type="entry name" value="BCTRLSENSOR"/>
</dbReference>
<evidence type="ECO:0000256" key="3">
    <source>
        <dbReference type="ARBA" id="ARBA00022679"/>
    </source>
</evidence>
<evidence type="ECO:0000313" key="10">
    <source>
        <dbReference type="Proteomes" id="UP000245390"/>
    </source>
</evidence>
<dbReference type="PANTHER" id="PTHR42878">
    <property type="entry name" value="TWO-COMPONENT HISTIDINE KINASE"/>
    <property type="match status" value="1"/>
</dbReference>
<keyword evidence="3" id="KW-0808">Transferase</keyword>
<keyword evidence="10" id="KW-1185">Reference proteome</keyword>
<accession>A0A316G9S6</accession>
<dbReference type="Pfam" id="PF02518">
    <property type="entry name" value="HATPase_c"/>
    <property type="match status" value="1"/>
</dbReference>
<dbReference type="InterPro" id="IPR050351">
    <property type="entry name" value="BphY/WalK/GraS-like"/>
</dbReference>
<dbReference type="InterPro" id="IPR005467">
    <property type="entry name" value="His_kinase_dom"/>
</dbReference>
<dbReference type="GO" id="GO:0007234">
    <property type="term" value="P:osmosensory signaling via phosphorelay pathway"/>
    <property type="evidence" value="ECO:0007669"/>
    <property type="project" value="TreeGrafter"/>
</dbReference>
<dbReference type="PANTHER" id="PTHR42878:SF7">
    <property type="entry name" value="SENSOR HISTIDINE KINASE GLRK"/>
    <property type="match status" value="1"/>
</dbReference>
<evidence type="ECO:0000256" key="4">
    <source>
        <dbReference type="ARBA" id="ARBA00022741"/>
    </source>
</evidence>
<dbReference type="PROSITE" id="PS50109">
    <property type="entry name" value="HIS_KIN"/>
    <property type="match status" value="1"/>
</dbReference>
<dbReference type="GO" id="GO:0030295">
    <property type="term" value="F:protein kinase activator activity"/>
    <property type="evidence" value="ECO:0007669"/>
    <property type="project" value="TreeGrafter"/>
</dbReference>
<protein>
    <recommendedName>
        <fullName evidence="2">histidine kinase</fullName>
        <ecNumber evidence="2">2.7.13.3</ecNumber>
    </recommendedName>
</protein>
<dbReference type="GO" id="GO:0004673">
    <property type="term" value="F:protein histidine kinase activity"/>
    <property type="evidence" value="ECO:0007669"/>
    <property type="project" value="UniProtKB-EC"/>
</dbReference>
<keyword evidence="5 9" id="KW-0418">Kinase</keyword>
<evidence type="ECO:0000256" key="5">
    <source>
        <dbReference type="ARBA" id="ARBA00022777"/>
    </source>
</evidence>
<evidence type="ECO:0000256" key="7">
    <source>
        <dbReference type="ARBA" id="ARBA00023012"/>
    </source>
</evidence>
<keyword evidence="7" id="KW-0902">Two-component regulatory system</keyword>
<dbReference type="OrthoDB" id="9795133at2"/>
<dbReference type="GO" id="GO:0000156">
    <property type="term" value="F:phosphorelay response regulator activity"/>
    <property type="evidence" value="ECO:0007669"/>
    <property type="project" value="TreeGrafter"/>
</dbReference>
<evidence type="ECO:0000313" key="9">
    <source>
        <dbReference type="EMBL" id="PWK56955.1"/>
    </source>
</evidence>
<sequence length="240" mass="25978">MNANLSFDPTIPVVQSDSETDELVYRLSHDLRASVRALQELPGWIAEDLDKAALRVPAATERHLKLISSHACRLDLMLTGLLEHSRVGRMQPIAAVQPARVLAEVIDDLGLDDDVSVAVGMDRGNIQMGLTDLQRMFSILILNAVRHHPTHAPRIGITGGPQSSRVWVLEVADNGPGIPEAKREHVMRPMTKLVSRDIDPGAGMGLAILRKIAFTYGGGVEIETPKSGAGTLVRVTLAVN</sequence>
<comment type="caution">
    <text evidence="9">The sequence shown here is derived from an EMBL/GenBank/DDBJ whole genome shotgun (WGS) entry which is preliminary data.</text>
</comment>
<evidence type="ECO:0000259" key="8">
    <source>
        <dbReference type="PROSITE" id="PS50109"/>
    </source>
</evidence>
<dbReference type="KEGG" id="salo:EF888_09175"/>
<evidence type="ECO:0000256" key="1">
    <source>
        <dbReference type="ARBA" id="ARBA00000085"/>
    </source>
</evidence>
<dbReference type="SUPFAM" id="SSF55874">
    <property type="entry name" value="ATPase domain of HSP90 chaperone/DNA topoisomerase II/histidine kinase"/>
    <property type="match status" value="1"/>
</dbReference>
<keyword evidence="4" id="KW-0547">Nucleotide-binding</keyword>
<evidence type="ECO:0000256" key="2">
    <source>
        <dbReference type="ARBA" id="ARBA00012438"/>
    </source>
</evidence>
<dbReference type="InterPro" id="IPR003594">
    <property type="entry name" value="HATPase_dom"/>
</dbReference>
<dbReference type="Gene3D" id="3.30.565.10">
    <property type="entry name" value="Histidine kinase-like ATPase, C-terminal domain"/>
    <property type="match status" value="1"/>
</dbReference>
<dbReference type="EMBL" id="QGGV01000003">
    <property type="protein sequence ID" value="PWK56955.1"/>
    <property type="molecule type" value="Genomic_DNA"/>
</dbReference>
<dbReference type="SMART" id="SM00387">
    <property type="entry name" value="HATPase_c"/>
    <property type="match status" value="1"/>
</dbReference>
<dbReference type="AlphaFoldDB" id="A0A316G9S6"/>
<dbReference type="CDD" id="cd00075">
    <property type="entry name" value="HATPase"/>
    <property type="match status" value="1"/>
</dbReference>
<evidence type="ECO:0000256" key="6">
    <source>
        <dbReference type="ARBA" id="ARBA00022840"/>
    </source>
</evidence>
<reference evidence="9 10" key="1">
    <citation type="submission" date="2018-05" db="EMBL/GenBank/DDBJ databases">
        <title>Genomic Encyclopedia of Type Strains, Phase IV (KMG-IV): sequencing the most valuable type-strain genomes for metagenomic binning, comparative biology and taxonomic classification.</title>
        <authorList>
            <person name="Goeker M."/>
        </authorList>
    </citation>
    <scope>NUCLEOTIDE SEQUENCE [LARGE SCALE GENOMIC DNA]</scope>
    <source>
        <strain evidence="9 10">DSM 103371</strain>
    </source>
</reference>
<dbReference type="Proteomes" id="UP000245390">
    <property type="component" value="Unassembled WGS sequence"/>
</dbReference>
<feature type="domain" description="Histidine kinase" evidence="8">
    <location>
        <begin position="26"/>
        <end position="240"/>
    </location>
</feature>
<gene>
    <name evidence="9" type="ORF">C8D95_103189</name>
</gene>
<proteinExistence type="predicted"/>